<dbReference type="Pfam" id="PF17815">
    <property type="entry name" value="PDZ_3"/>
    <property type="match status" value="1"/>
</dbReference>
<keyword evidence="3" id="KW-0645">Protease</keyword>
<gene>
    <name evidence="3" type="ORF">TGMAS_290840B</name>
</gene>
<dbReference type="GO" id="GO:0006508">
    <property type="term" value="P:proteolysis"/>
    <property type="evidence" value="ECO:0007669"/>
    <property type="project" value="UniProtKB-KW"/>
</dbReference>
<keyword evidence="3" id="KW-0378">Hydrolase</keyword>
<dbReference type="GO" id="GO:0008233">
    <property type="term" value="F:peptidase activity"/>
    <property type="evidence" value="ECO:0007669"/>
    <property type="project" value="UniProtKB-KW"/>
</dbReference>
<sequence>ILASDLTSGYTFRNCLLTHVDGQKVLNMKHLASLLGLPLPASSPSSASSSVSSSPAESSEKKKENDFVIFLLENKVQLVLERSKAESMQPFILKQHAIHSPTSEVL</sequence>
<dbReference type="InterPro" id="IPR046449">
    <property type="entry name" value="DEGP_PDZ_sf"/>
</dbReference>
<dbReference type="InterPro" id="IPR041517">
    <property type="entry name" value="DEGP_PDZ"/>
</dbReference>
<evidence type="ECO:0000259" key="2">
    <source>
        <dbReference type="Pfam" id="PF17815"/>
    </source>
</evidence>
<accession>A0A086PXQ6</accession>
<reference evidence="3 4" key="1">
    <citation type="submission" date="2014-04" db="EMBL/GenBank/DDBJ databases">
        <authorList>
            <person name="Sibley D."/>
            <person name="Venepally P."/>
            <person name="Karamycheva S."/>
            <person name="Hadjithomas M."/>
            <person name="Khan A."/>
            <person name="Brunk B."/>
            <person name="Roos D."/>
            <person name="Caler E."/>
            <person name="Lorenzi H."/>
        </authorList>
    </citation>
    <scope>NUCLEOTIDE SEQUENCE [LARGE SCALE GENOMIC DNA]</scope>
    <source>
        <strain evidence="3 4">MAS</strain>
    </source>
</reference>
<protein>
    <submittedName>
        <fullName evidence="3">Serine protease</fullName>
    </submittedName>
</protein>
<evidence type="ECO:0000256" key="1">
    <source>
        <dbReference type="SAM" id="MobiDB-lite"/>
    </source>
</evidence>
<feature type="non-terminal residue" evidence="3">
    <location>
        <position position="1"/>
    </location>
</feature>
<dbReference type="AlphaFoldDB" id="A0A086PXQ6"/>
<name>A0A086PXQ6_TOXGO</name>
<comment type="caution">
    <text evidence="3">The sequence shown here is derived from an EMBL/GenBank/DDBJ whole genome shotgun (WGS) entry which is preliminary data.</text>
</comment>
<feature type="region of interest" description="Disordered" evidence="1">
    <location>
        <begin position="40"/>
        <end position="63"/>
    </location>
</feature>
<organism evidence="3 4">
    <name type="scientific">Toxoplasma gondii MAS</name>
    <dbReference type="NCBI Taxonomy" id="943118"/>
    <lineage>
        <taxon>Eukaryota</taxon>
        <taxon>Sar</taxon>
        <taxon>Alveolata</taxon>
        <taxon>Apicomplexa</taxon>
        <taxon>Conoidasida</taxon>
        <taxon>Coccidia</taxon>
        <taxon>Eucoccidiorida</taxon>
        <taxon>Eimeriorina</taxon>
        <taxon>Sarcocystidae</taxon>
        <taxon>Toxoplasma</taxon>
    </lineage>
</organism>
<dbReference type="VEuPathDB" id="ToxoDB:TGMAS_290840B"/>
<dbReference type="Gene3D" id="3.20.190.20">
    <property type="match status" value="1"/>
</dbReference>
<feature type="compositionally biased region" description="Low complexity" evidence="1">
    <location>
        <begin position="40"/>
        <end position="57"/>
    </location>
</feature>
<evidence type="ECO:0000313" key="4">
    <source>
        <dbReference type="Proteomes" id="UP000028821"/>
    </source>
</evidence>
<feature type="domain" description="Protease Do-like PDZ" evidence="2">
    <location>
        <begin position="1"/>
        <end position="104"/>
    </location>
</feature>
<proteinExistence type="predicted"/>
<evidence type="ECO:0000313" key="3">
    <source>
        <dbReference type="EMBL" id="KFH05138.1"/>
    </source>
</evidence>
<dbReference type="EMBL" id="AEXC02002437">
    <property type="protein sequence ID" value="KFH05138.1"/>
    <property type="molecule type" value="Genomic_DNA"/>
</dbReference>
<dbReference type="Proteomes" id="UP000028821">
    <property type="component" value="Unassembled WGS sequence"/>
</dbReference>